<proteinExistence type="predicted"/>
<organism evidence="2 3">
    <name type="scientific">Ketogulonicigenium vulgare (strain WSH-001)</name>
    <dbReference type="NCBI Taxonomy" id="759362"/>
    <lineage>
        <taxon>Bacteria</taxon>
        <taxon>Pseudomonadati</taxon>
        <taxon>Pseudomonadota</taxon>
        <taxon>Alphaproteobacteria</taxon>
        <taxon>Rhodobacterales</taxon>
        <taxon>Roseobacteraceae</taxon>
        <taxon>Ketogulonicigenium</taxon>
    </lineage>
</organism>
<gene>
    <name evidence="2" type="ordered locus">KVU_1033</name>
</gene>
<keyword evidence="1" id="KW-1133">Transmembrane helix</keyword>
<dbReference type="AlphaFoldDB" id="F9Y6C6"/>
<keyword evidence="1" id="KW-0472">Membrane</keyword>
<feature type="transmembrane region" description="Helical" evidence="1">
    <location>
        <begin position="15"/>
        <end position="36"/>
    </location>
</feature>
<dbReference type="HOGENOM" id="CLU_3290947_0_0_5"/>
<evidence type="ECO:0000256" key="1">
    <source>
        <dbReference type="SAM" id="Phobius"/>
    </source>
</evidence>
<dbReference type="Proteomes" id="UP000000692">
    <property type="component" value="Chromosome"/>
</dbReference>
<accession>F9Y6C6</accession>
<dbReference type="KEGG" id="kvl:KVU_1033"/>
<name>F9Y6C6_KETVW</name>
<dbReference type="RefSeq" id="WP_013384332.1">
    <property type="nucleotide sequence ID" value="NC_017384.1"/>
</dbReference>
<protein>
    <submittedName>
        <fullName evidence="2">Uncharacterized protein</fullName>
    </submittedName>
</protein>
<evidence type="ECO:0000313" key="3">
    <source>
        <dbReference type="Proteomes" id="UP000000692"/>
    </source>
</evidence>
<evidence type="ECO:0000313" key="2">
    <source>
        <dbReference type="EMBL" id="AEM40872.1"/>
    </source>
</evidence>
<dbReference type="EMBL" id="CP002018">
    <property type="protein sequence ID" value="AEM40872.1"/>
    <property type="molecule type" value="Genomic_DNA"/>
</dbReference>
<sequence>MAAYVKSVILYSPRALIADTLGVICIGIIFVGALFLPAMF</sequence>
<keyword evidence="1" id="KW-0812">Transmembrane</keyword>
<reference evidence="2 3" key="1">
    <citation type="journal article" date="2011" name="J. Bacteriol.">
        <title>Complete genome sequence of the industrial strain Ketogulonicigenium vulgare WSH-001.</title>
        <authorList>
            <person name="Liu L."/>
            <person name="Li Y."/>
            <person name="Zhang J."/>
            <person name="Zhou Z."/>
            <person name="Liu J."/>
            <person name="Li X."/>
            <person name="Zhou J."/>
            <person name="Du G."/>
            <person name="Wang L."/>
            <person name="Chen J."/>
        </authorList>
    </citation>
    <scope>NUCLEOTIDE SEQUENCE [LARGE SCALE GENOMIC DNA]</scope>
    <source>
        <strain evidence="2 3">WSH-001</strain>
    </source>
</reference>
<keyword evidence="3" id="KW-1185">Reference proteome</keyword>